<dbReference type="RefSeq" id="WP_283440744.1">
    <property type="nucleotide sequence ID" value="NZ_FXUL01000001.1"/>
</dbReference>
<reference evidence="2 3" key="1">
    <citation type="submission" date="2017-05" db="EMBL/GenBank/DDBJ databases">
        <authorList>
            <person name="Varghese N."/>
            <person name="Submissions S."/>
        </authorList>
    </citation>
    <scope>NUCLEOTIDE SEQUENCE [LARGE SCALE GENOMIC DNA]</scope>
    <source>
        <strain evidence="2 3">DSM 26001</strain>
    </source>
</reference>
<dbReference type="InterPro" id="IPR013520">
    <property type="entry name" value="Ribonucl_H"/>
</dbReference>
<organism evidence="2 3">
    <name type="scientific">Noviherbaspirillum suwonense</name>
    <dbReference type="NCBI Taxonomy" id="1224511"/>
    <lineage>
        <taxon>Bacteria</taxon>
        <taxon>Pseudomonadati</taxon>
        <taxon>Pseudomonadota</taxon>
        <taxon>Betaproteobacteria</taxon>
        <taxon>Burkholderiales</taxon>
        <taxon>Oxalobacteraceae</taxon>
        <taxon>Noviherbaspirillum</taxon>
    </lineage>
</organism>
<dbReference type="InterPro" id="IPR036397">
    <property type="entry name" value="RNaseH_sf"/>
</dbReference>
<evidence type="ECO:0000313" key="3">
    <source>
        <dbReference type="Proteomes" id="UP001158049"/>
    </source>
</evidence>
<dbReference type="NCBIfam" id="NF006615">
    <property type="entry name" value="PRK09182.1"/>
    <property type="match status" value="1"/>
</dbReference>
<dbReference type="Proteomes" id="UP001158049">
    <property type="component" value="Unassembled WGS sequence"/>
</dbReference>
<protein>
    <submittedName>
        <fullName evidence="2">DNA polymerase-3 subunit epsilon</fullName>
    </submittedName>
</protein>
<name>A0ABY1PSU1_9BURK</name>
<dbReference type="InterPro" id="IPR012337">
    <property type="entry name" value="RNaseH-like_sf"/>
</dbReference>
<accession>A0ABY1PSU1</accession>
<evidence type="ECO:0000313" key="2">
    <source>
        <dbReference type="EMBL" id="SMP46062.1"/>
    </source>
</evidence>
<dbReference type="SUPFAM" id="SSF53098">
    <property type="entry name" value="Ribonuclease H-like"/>
    <property type="match status" value="1"/>
</dbReference>
<keyword evidence="3" id="KW-1185">Reference proteome</keyword>
<dbReference type="PANTHER" id="PTHR30231">
    <property type="entry name" value="DNA POLYMERASE III SUBUNIT EPSILON"/>
    <property type="match status" value="1"/>
</dbReference>
<sequence>MSEQDPLSAGDAEQLARRLECHPAYRILRRLPERSGYAEPDGRALARGAVVDTETTGLNLETDAIIEFAMVVFEYCRESGQVFRILEIFDQLEDPGVPIPPASTAVHGITDDMVAGKKIDDERVAELVQGLDLVIAHNARFDRPFLEERLPVFRTLPWACSLHQVGWSSESMPSAKLEYLAYRMGFFYDAHRAQTDCLALLELLQTPLPVSGRLALACLLEKAQDRDFRVYAVKAPYDSKDLLKARTYRWDPERRCWHRTLSGDMMPDEIAWLKAHVYGGRPASLDFEAMDALCRFSMRVGKIFSREI</sequence>
<gene>
    <name evidence="2" type="ORF">SAMN06295970_101607</name>
</gene>
<evidence type="ECO:0000259" key="1">
    <source>
        <dbReference type="SMART" id="SM00479"/>
    </source>
</evidence>
<comment type="caution">
    <text evidence="2">The sequence shown here is derived from an EMBL/GenBank/DDBJ whole genome shotgun (WGS) entry which is preliminary data.</text>
</comment>
<dbReference type="PANTHER" id="PTHR30231:SF37">
    <property type="entry name" value="EXODEOXYRIBONUCLEASE 10"/>
    <property type="match status" value="1"/>
</dbReference>
<dbReference type="Pfam" id="PF00929">
    <property type="entry name" value="RNase_T"/>
    <property type="match status" value="1"/>
</dbReference>
<dbReference type="Gene3D" id="3.30.420.10">
    <property type="entry name" value="Ribonuclease H-like superfamily/Ribonuclease H"/>
    <property type="match status" value="1"/>
</dbReference>
<proteinExistence type="predicted"/>
<dbReference type="CDD" id="cd06127">
    <property type="entry name" value="DEDDh"/>
    <property type="match status" value="1"/>
</dbReference>
<dbReference type="SMART" id="SM00479">
    <property type="entry name" value="EXOIII"/>
    <property type="match status" value="1"/>
</dbReference>
<feature type="domain" description="Exonuclease" evidence="1">
    <location>
        <begin position="47"/>
        <end position="213"/>
    </location>
</feature>
<dbReference type="EMBL" id="FXUL01000001">
    <property type="protein sequence ID" value="SMP46062.1"/>
    <property type="molecule type" value="Genomic_DNA"/>
</dbReference>